<protein>
    <submittedName>
        <fullName evidence="1">Uncharacterized protein</fullName>
    </submittedName>
</protein>
<organism evidence="1 2">
    <name type="scientific">Methanothrix harundinacea</name>
    <dbReference type="NCBI Taxonomy" id="301375"/>
    <lineage>
        <taxon>Archaea</taxon>
        <taxon>Methanobacteriati</taxon>
        <taxon>Methanobacteriota</taxon>
        <taxon>Stenosarchaea group</taxon>
        <taxon>Methanomicrobia</taxon>
        <taxon>Methanotrichales</taxon>
        <taxon>Methanotrichaceae</taxon>
        <taxon>Methanothrix</taxon>
    </lineage>
</organism>
<dbReference type="EMBL" id="LGFT01000004">
    <property type="protein sequence ID" value="KUK45390.1"/>
    <property type="molecule type" value="Genomic_DNA"/>
</dbReference>
<sequence>MDLIDKFREIVGDRVSAAPSERLCLPEADGKHVICEIQMQLSAT</sequence>
<dbReference type="AlphaFoldDB" id="A0A101FVY6"/>
<dbReference type="Proteomes" id="UP000057043">
    <property type="component" value="Unassembled WGS sequence"/>
</dbReference>
<dbReference type="PATRIC" id="fig|301375.7.peg.1189"/>
<reference evidence="1 2" key="1">
    <citation type="journal article" date="2015" name="MBio">
        <title>Genome-Resolved Metagenomic Analysis Reveals Roles for Candidate Phyla and Other Microbial Community Members in Biogeochemical Transformations in Oil Reservoirs.</title>
        <authorList>
            <person name="Hu P."/>
            <person name="Tom L."/>
            <person name="Singh A."/>
            <person name="Thomas B.C."/>
            <person name="Baker B.J."/>
            <person name="Piceno Y.M."/>
            <person name="Andersen G.L."/>
            <person name="Banfield J.F."/>
        </authorList>
    </citation>
    <scope>NUCLEOTIDE SEQUENCE [LARGE SCALE GENOMIC DNA]</scope>
    <source>
        <strain evidence="1">57_489</strain>
    </source>
</reference>
<evidence type="ECO:0000313" key="2">
    <source>
        <dbReference type="Proteomes" id="UP000057043"/>
    </source>
</evidence>
<accession>A0A101FVY6</accession>
<proteinExistence type="predicted"/>
<comment type="caution">
    <text evidence="1">The sequence shown here is derived from an EMBL/GenBank/DDBJ whole genome shotgun (WGS) entry which is preliminary data.</text>
</comment>
<name>A0A101FVY6_9EURY</name>
<gene>
    <name evidence="1" type="ORF">XD72_0293</name>
</gene>
<evidence type="ECO:0000313" key="1">
    <source>
        <dbReference type="EMBL" id="KUK45390.1"/>
    </source>
</evidence>